<dbReference type="RefSeq" id="WP_123607533.1">
    <property type="nucleotide sequence ID" value="NZ_RJVG01000001.1"/>
</dbReference>
<reference evidence="3 4" key="1">
    <citation type="submission" date="2018-11" db="EMBL/GenBank/DDBJ databases">
        <title>Genomic Encyclopedia of Type Strains, Phase IV (KMG-IV): sequencing the most valuable type-strain genomes for metagenomic binning, comparative biology and taxonomic classification.</title>
        <authorList>
            <person name="Goeker M."/>
        </authorList>
    </citation>
    <scope>NUCLEOTIDE SEQUENCE [LARGE SCALE GENOMIC DNA]</scope>
    <source>
        <strain evidence="3 4">DSM 26537</strain>
    </source>
</reference>
<dbReference type="InterPro" id="IPR006976">
    <property type="entry name" value="VanZ-like"/>
</dbReference>
<dbReference type="OrthoDB" id="291892at2"/>
<dbReference type="Proteomes" id="UP000273083">
    <property type="component" value="Unassembled WGS sequence"/>
</dbReference>
<accession>A0A3N1Y2E1</accession>
<keyword evidence="4" id="KW-1185">Reference proteome</keyword>
<protein>
    <submittedName>
        <fullName evidence="3">VanZ family protein</fullName>
    </submittedName>
</protein>
<feature type="transmembrane region" description="Helical" evidence="1">
    <location>
        <begin position="18"/>
        <end position="36"/>
    </location>
</feature>
<keyword evidence="1" id="KW-0812">Transmembrane</keyword>
<evidence type="ECO:0000259" key="2">
    <source>
        <dbReference type="Pfam" id="PF04892"/>
    </source>
</evidence>
<comment type="caution">
    <text evidence="3">The sequence shown here is derived from an EMBL/GenBank/DDBJ whole genome shotgun (WGS) entry which is preliminary data.</text>
</comment>
<sequence>MKILSFNERKKLKEKYKLLNFLPAICVMIGIFYFSSQTAVQSSGLSGNITENIMEVIKNFLNIQEDIKTNNVFFQLAETIIRKSAHMMEYAVLAVTIAYPLKIYGNQGLRLMIWSELISVLYAVTDEFHQLFVPGRSGQLTDVFIDGIGALIGCILFWLISNIIAKKINTKRNRRN</sequence>
<dbReference type="PIRSF" id="PIRSF019083">
    <property type="entry name" value="UCP019083_VanZ"/>
    <property type="match status" value="1"/>
</dbReference>
<evidence type="ECO:0000313" key="4">
    <source>
        <dbReference type="Proteomes" id="UP000273083"/>
    </source>
</evidence>
<evidence type="ECO:0000313" key="3">
    <source>
        <dbReference type="EMBL" id="ROR31427.1"/>
    </source>
</evidence>
<dbReference type="NCBIfam" id="NF037970">
    <property type="entry name" value="vanZ_1"/>
    <property type="match status" value="1"/>
</dbReference>
<feature type="domain" description="VanZ-like" evidence="2">
    <location>
        <begin position="23"/>
        <end position="160"/>
    </location>
</feature>
<keyword evidence="1" id="KW-0472">Membrane</keyword>
<name>A0A3N1Y2E1_9FIRM</name>
<feature type="transmembrane region" description="Helical" evidence="1">
    <location>
        <begin position="144"/>
        <end position="165"/>
    </location>
</feature>
<dbReference type="AlphaFoldDB" id="A0A3N1Y2E1"/>
<dbReference type="EMBL" id="RJVG01000001">
    <property type="protein sequence ID" value="ROR31427.1"/>
    <property type="molecule type" value="Genomic_DNA"/>
</dbReference>
<proteinExistence type="predicted"/>
<dbReference type="InterPro" id="IPR016747">
    <property type="entry name" value="Phosphotransbutyrylase"/>
</dbReference>
<evidence type="ECO:0000256" key="1">
    <source>
        <dbReference type="SAM" id="Phobius"/>
    </source>
</evidence>
<gene>
    <name evidence="3" type="ORF">EDD66_10143</name>
</gene>
<keyword evidence="1" id="KW-1133">Transmembrane helix</keyword>
<dbReference type="Pfam" id="PF04892">
    <property type="entry name" value="VanZ"/>
    <property type="match status" value="1"/>
</dbReference>
<organism evidence="3 4">
    <name type="scientific">Mobilisporobacter senegalensis</name>
    <dbReference type="NCBI Taxonomy" id="1329262"/>
    <lineage>
        <taxon>Bacteria</taxon>
        <taxon>Bacillati</taxon>
        <taxon>Bacillota</taxon>
        <taxon>Clostridia</taxon>
        <taxon>Lachnospirales</taxon>
        <taxon>Lachnospiraceae</taxon>
        <taxon>Mobilisporobacter</taxon>
    </lineage>
</organism>